<evidence type="ECO:0000313" key="3">
    <source>
        <dbReference type="Proteomes" id="UP000823858"/>
    </source>
</evidence>
<evidence type="ECO:0000259" key="1">
    <source>
        <dbReference type="Pfam" id="PF01048"/>
    </source>
</evidence>
<dbReference type="EMBL" id="DWVP01000020">
    <property type="protein sequence ID" value="HJC85630.1"/>
    <property type="molecule type" value="Genomic_DNA"/>
</dbReference>
<protein>
    <submittedName>
        <fullName evidence="2">Nucleosidase</fullName>
    </submittedName>
</protein>
<dbReference type="GO" id="GO:0008930">
    <property type="term" value="F:methylthioadenosine nucleosidase activity"/>
    <property type="evidence" value="ECO:0007669"/>
    <property type="project" value="TreeGrafter"/>
</dbReference>
<dbReference type="GO" id="GO:0005829">
    <property type="term" value="C:cytosol"/>
    <property type="evidence" value="ECO:0007669"/>
    <property type="project" value="TreeGrafter"/>
</dbReference>
<sequence>MTENLPDQSRLHRGEIVPGKPLIVVAMASEASGIDEDSPVLLTGIGRIRTTLALTDCLHHYLRVGGLPSAIINIGTAGALRPGMSGLHRVDRVLLHDFSHAAVAALTGADEYPPIELADTASSGSSVTLATGDTFVDDDTTRDRLAEDADLVDMEGYAVAMVAQHFGVPVQLLKLVSDSADGSAARSWEREIPRLARELANHTRKALEAPA</sequence>
<accession>A0A9D2QFJ2</accession>
<organism evidence="2 3">
    <name type="scientific">Candidatus Corynebacterium faecigallinarum</name>
    <dbReference type="NCBI Taxonomy" id="2838528"/>
    <lineage>
        <taxon>Bacteria</taxon>
        <taxon>Bacillati</taxon>
        <taxon>Actinomycetota</taxon>
        <taxon>Actinomycetes</taxon>
        <taxon>Mycobacteriales</taxon>
        <taxon>Corynebacteriaceae</taxon>
        <taxon>Corynebacterium</taxon>
    </lineage>
</organism>
<evidence type="ECO:0000313" key="2">
    <source>
        <dbReference type="EMBL" id="HJC85630.1"/>
    </source>
</evidence>
<comment type="caution">
    <text evidence="2">The sequence shown here is derived from an EMBL/GenBank/DDBJ whole genome shotgun (WGS) entry which is preliminary data.</text>
</comment>
<reference evidence="2" key="1">
    <citation type="journal article" date="2021" name="PeerJ">
        <title>Extensive microbial diversity within the chicken gut microbiome revealed by metagenomics and culture.</title>
        <authorList>
            <person name="Gilroy R."/>
            <person name="Ravi A."/>
            <person name="Getino M."/>
            <person name="Pursley I."/>
            <person name="Horton D.L."/>
            <person name="Alikhan N.F."/>
            <person name="Baker D."/>
            <person name="Gharbi K."/>
            <person name="Hall N."/>
            <person name="Watson M."/>
            <person name="Adriaenssens E.M."/>
            <person name="Foster-Nyarko E."/>
            <person name="Jarju S."/>
            <person name="Secka A."/>
            <person name="Antonio M."/>
            <person name="Oren A."/>
            <person name="Chaudhuri R.R."/>
            <person name="La Ragione R."/>
            <person name="Hildebrand F."/>
            <person name="Pallen M.J."/>
        </authorList>
    </citation>
    <scope>NUCLEOTIDE SEQUENCE</scope>
    <source>
        <strain evidence="2">ChiHjej13B12-4958</strain>
    </source>
</reference>
<dbReference type="PANTHER" id="PTHR46832">
    <property type="entry name" value="5'-METHYLTHIOADENOSINE/S-ADENOSYLHOMOCYSTEINE NUCLEOSIDASE"/>
    <property type="match status" value="1"/>
</dbReference>
<dbReference type="PANTHER" id="PTHR46832:SF1">
    <property type="entry name" value="5'-METHYLTHIOADENOSINE_S-ADENOSYLHOMOCYSTEINE NUCLEOSIDASE"/>
    <property type="match status" value="1"/>
</dbReference>
<dbReference type="SUPFAM" id="SSF53167">
    <property type="entry name" value="Purine and uridine phosphorylases"/>
    <property type="match status" value="1"/>
</dbReference>
<dbReference type="Gene3D" id="3.40.50.1580">
    <property type="entry name" value="Nucleoside phosphorylase domain"/>
    <property type="match status" value="1"/>
</dbReference>
<dbReference type="GO" id="GO:0009116">
    <property type="term" value="P:nucleoside metabolic process"/>
    <property type="evidence" value="ECO:0007669"/>
    <property type="project" value="InterPro"/>
</dbReference>
<dbReference type="InterPro" id="IPR000845">
    <property type="entry name" value="Nucleoside_phosphorylase_d"/>
</dbReference>
<gene>
    <name evidence="2" type="ORF">H9751_08815</name>
</gene>
<dbReference type="GO" id="GO:0019284">
    <property type="term" value="P:L-methionine salvage from S-adenosylmethionine"/>
    <property type="evidence" value="ECO:0007669"/>
    <property type="project" value="TreeGrafter"/>
</dbReference>
<dbReference type="AlphaFoldDB" id="A0A9D2QFJ2"/>
<dbReference type="InterPro" id="IPR035994">
    <property type="entry name" value="Nucleoside_phosphorylase_sf"/>
</dbReference>
<reference evidence="2" key="2">
    <citation type="submission" date="2021-04" db="EMBL/GenBank/DDBJ databases">
        <authorList>
            <person name="Gilroy R."/>
        </authorList>
    </citation>
    <scope>NUCLEOTIDE SEQUENCE</scope>
    <source>
        <strain evidence="2">ChiHjej13B12-4958</strain>
    </source>
</reference>
<dbReference type="GO" id="GO:0008782">
    <property type="term" value="F:adenosylhomocysteine nucleosidase activity"/>
    <property type="evidence" value="ECO:0007669"/>
    <property type="project" value="TreeGrafter"/>
</dbReference>
<dbReference type="Proteomes" id="UP000823858">
    <property type="component" value="Unassembled WGS sequence"/>
</dbReference>
<feature type="domain" description="Nucleoside phosphorylase" evidence="1">
    <location>
        <begin position="41"/>
        <end position="203"/>
    </location>
</feature>
<name>A0A9D2QFJ2_9CORY</name>
<proteinExistence type="predicted"/>
<dbReference type="Pfam" id="PF01048">
    <property type="entry name" value="PNP_UDP_1"/>
    <property type="match status" value="1"/>
</dbReference>
<dbReference type="NCBIfam" id="NF004168">
    <property type="entry name" value="PRK05634.1"/>
    <property type="match status" value="1"/>
</dbReference>